<dbReference type="KEGG" id="pda:103705866"/>
<reference evidence="13" key="2">
    <citation type="submission" date="2025-08" db="UniProtKB">
        <authorList>
            <consortium name="RefSeq"/>
        </authorList>
    </citation>
    <scope>IDENTIFICATION</scope>
    <source>
        <tissue evidence="13">Young leaves</tissue>
    </source>
</reference>
<name>A0A8B7BYD3_PHODC</name>
<reference evidence="12" key="1">
    <citation type="journal article" date="2019" name="Nat. Commun.">
        <title>Genome-wide association mapping of date palm fruit traits.</title>
        <authorList>
            <person name="Hazzouri K.M."/>
            <person name="Gros-Balthazard M."/>
            <person name="Flowers J.M."/>
            <person name="Copetti D."/>
            <person name="Lemansour A."/>
            <person name="Lebrun M."/>
            <person name="Masmoudi K."/>
            <person name="Ferrand S."/>
            <person name="Dhar M.I."/>
            <person name="Fresquez Z.A."/>
            <person name="Rosas U."/>
            <person name="Zhang J."/>
            <person name="Talag J."/>
            <person name="Lee S."/>
            <person name="Kudrna D."/>
            <person name="Powell R.F."/>
            <person name="Leitch I.J."/>
            <person name="Krueger R.R."/>
            <person name="Wing R.A."/>
            <person name="Amiri K.M.A."/>
            <person name="Purugganan M.D."/>
        </authorList>
    </citation>
    <scope>NUCLEOTIDE SEQUENCE [LARGE SCALE GENOMIC DNA]</scope>
    <source>
        <strain evidence="12">cv. Khalas</strain>
    </source>
</reference>
<keyword evidence="12" id="KW-1185">Reference proteome</keyword>
<dbReference type="Gene3D" id="3.30.40.10">
    <property type="entry name" value="Zinc/RING finger domain, C3HC4 (zinc finger)"/>
    <property type="match status" value="1"/>
</dbReference>
<dbReference type="AlphaFoldDB" id="A0A8B7BYD3"/>
<evidence type="ECO:0000256" key="10">
    <source>
        <dbReference type="SAM" id="Phobius"/>
    </source>
</evidence>
<dbReference type="RefSeq" id="XP_008787973.2">
    <property type="nucleotide sequence ID" value="XM_008789751.2"/>
</dbReference>
<evidence type="ECO:0000259" key="11">
    <source>
        <dbReference type="PROSITE" id="PS50089"/>
    </source>
</evidence>
<evidence type="ECO:0000256" key="2">
    <source>
        <dbReference type="ARBA" id="ARBA00022692"/>
    </source>
</evidence>
<keyword evidence="5" id="KW-0862">Zinc</keyword>
<proteinExistence type="predicted"/>
<dbReference type="PROSITE" id="PS50089">
    <property type="entry name" value="ZF_RING_2"/>
    <property type="match status" value="1"/>
</dbReference>
<sequence length="143" mass="15174">MFPTWLLPLAVCVFAALIVLYCLFLCTQLSALLREAAAAAEAEGERGGERGLTAEEVQRLEEGTMAVGGGGVCVVCRDEMEGAQAVRVLPGCRHAFHRSCADAWLQRQSSCPLCRARLLPPPLPLSTATPAPTPTPVSPSSRV</sequence>
<dbReference type="PANTHER" id="PTHR46539">
    <property type="entry name" value="E3 UBIQUITIN-PROTEIN LIGASE ATL42"/>
    <property type="match status" value="1"/>
</dbReference>
<evidence type="ECO:0000313" key="12">
    <source>
        <dbReference type="Proteomes" id="UP000228380"/>
    </source>
</evidence>
<feature type="region of interest" description="Disordered" evidence="9">
    <location>
        <begin position="124"/>
        <end position="143"/>
    </location>
</feature>
<dbReference type="GeneID" id="103705866"/>
<feature type="domain" description="RING-type" evidence="11">
    <location>
        <begin position="73"/>
        <end position="115"/>
    </location>
</feature>
<dbReference type="SMART" id="SM00184">
    <property type="entry name" value="RING"/>
    <property type="match status" value="1"/>
</dbReference>
<gene>
    <name evidence="13" type="primary">LOC103705866</name>
</gene>
<dbReference type="PANTHER" id="PTHR46539:SF1">
    <property type="entry name" value="E3 UBIQUITIN-PROTEIN LIGASE ATL42"/>
    <property type="match status" value="1"/>
</dbReference>
<keyword evidence="6 10" id="KW-1133">Transmembrane helix</keyword>
<evidence type="ECO:0000256" key="5">
    <source>
        <dbReference type="ARBA" id="ARBA00022833"/>
    </source>
</evidence>
<dbReference type="InterPro" id="IPR013083">
    <property type="entry name" value="Znf_RING/FYVE/PHD"/>
</dbReference>
<evidence type="ECO:0000256" key="1">
    <source>
        <dbReference type="ARBA" id="ARBA00004370"/>
    </source>
</evidence>
<dbReference type="Pfam" id="PF13639">
    <property type="entry name" value="zf-RING_2"/>
    <property type="match status" value="1"/>
</dbReference>
<keyword evidence="7 10" id="KW-0472">Membrane</keyword>
<dbReference type="SUPFAM" id="SSF57850">
    <property type="entry name" value="RING/U-box"/>
    <property type="match status" value="1"/>
</dbReference>
<keyword evidence="3" id="KW-0479">Metal-binding</keyword>
<evidence type="ECO:0000256" key="9">
    <source>
        <dbReference type="SAM" id="MobiDB-lite"/>
    </source>
</evidence>
<dbReference type="Proteomes" id="UP000228380">
    <property type="component" value="Chromosome 15"/>
</dbReference>
<evidence type="ECO:0000313" key="13">
    <source>
        <dbReference type="RefSeq" id="XP_008787973.2"/>
    </source>
</evidence>
<evidence type="ECO:0000256" key="4">
    <source>
        <dbReference type="ARBA" id="ARBA00022771"/>
    </source>
</evidence>
<evidence type="ECO:0000256" key="6">
    <source>
        <dbReference type="ARBA" id="ARBA00022989"/>
    </source>
</evidence>
<evidence type="ECO:0000256" key="7">
    <source>
        <dbReference type="ARBA" id="ARBA00023136"/>
    </source>
</evidence>
<feature type="transmembrane region" description="Helical" evidence="10">
    <location>
        <begin position="6"/>
        <end position="26"/>
    </location>
</feature>
<dbReference type="GO" id="GO:0016020">
    <property type="term" value="C:membrane"/>
    <property type="evidence" value="ECO:0007669"/>
    <property type="project" value="UniProtKB-SubCell"/>
</dbReference>
<keyword evidence="4 8" id="KW-0863">Zinc-finger</keyword>
<accession>A0A8B7BYD3</accession>
<dbReference type="GO" id="GO:0008270">
    <property type="term" value="F:zinc ion binding"/>
    <property type="evidence" value="ECO:0007669"/>
    <property type="project" value="UniProtKB-KW"/>
</dbReference>
<dbReference type="InterPro" id="IPR001841">
    <property type="entry name" value="Znf_RING"/>
</dbReference>
<comment type="subcellular location">
    <subcellularLocation>
        <location evidence="1">Membrane</location>
    </subcellularLocation>
</comment>
<evidence type="ECO:0000256" key="3">
    <source>
        <dbReference type="ARBA" id="ARBA00022723"/>
    </source>
</evidence>
<keyword evidence="2 10" id="KW-0812">Transmembrane</keyword>
<protein>
    <submittedName>
        <fullName evidence="13">E3 ubiquitin-protein ligase ATL23-like</fullName>
    </submittedName>
</protein>
<evidence type="ECO:0000256" key="8">
    <source>
        <dbReference type="PROSITE-ProRule" id="PRU00175"/>
    </source>
</evidence>
<organism evidence="12 13">
    <name type="scientific">Phoenix dactylifera</name>
    <name type="common">Date palm</name>
    <dbReference type="NCBI Taxonomy" id="42345"/>
    <lineage>
        <taxon>Eukaryota</taxon>
        <taxon>Viridiplantae</taxon>
        <taxon>Streptophyta</taxon>
        <taxon>Embryophyta</taxon>
        <taxon>Tracheophyta</taxon>
        <taxon>Spermatophyta</taxon>
        <taxon>Magnoliopsida</taxon>
        <taxon>Liliopsida</taxon>
        <taxon>Arecaceae</taxon>
        <taxon>Coryphoideae</taxon>
        <taxon>Phoeniceae</taxon>
        <taxon>Phoenix</taxon>
    </lineage>
</organism>